<dbReference type="AlphaFoldDB" id="A0A1Q3CK95"/>
<dbReference type="InParanoid" id="A0A1Q3CK95"/>
<name>A0A1Q3CK95_CEPFO</name>
<organism evidence="1 2">
    <name type="scientific">Cephalotus follicularis</name>
    <name type="common">Albany pitcher plant</name>
    <dbReference type="NCBI Taxonomy" id="3775"/>
    <lineage>
        <taxon>Eukaryota</taxon>
        <taxon>Viridiplantae</taxon>
        <taxon>Streptophyta</taxon>
        <taxon>Embryophyta</taxon>
        <taxon>Tracheophyta</taxon>
        <taxon>Spermatophyta</taxon>
        <taxon>Magnoliopsida</taxon>
        <taxon>eudicotyledons</taxon>
        <taxon>Gunneridae</taxon>
        <taxon>Pentapetalae</taxon>
        <taxon>rosids</taxon>
        <taxon>fabids</taxon>
        <taxon>Oxalidales</taxon>
        <taxon>Cephalotaceae</taxon>
        <taxon>Cephalotus</taxon>
    </lineage>
</organism>
<accession>A0A1Q3CK95</accession>
<proteinExistence type="predicted"/>
<reference evidence="2" key="1">
    <citation type="submission" date="2016-04" db="EMBL/GenBank/DDBJ databases">
        <title>Cephalotus genome sequencing.</title>
        <authorList>
            <person name="Fukushima K."/>
            <person name="Hasebe M."/>
            <person name="Fang X."/>
        </authorList>
    </citation>
    <scope>NUCLEOTIDE SEQUENCE [LARGE SCALE GENOMIC DNA]</scope>
    <source>
        <strain evidence="2">cv. St1</strain>
    </source>
</reference>
<comment type="caution">
    <text evidence="1">The sequence shown here is derived from an EMBL/GenBank/DDBJ whole genome shotgun (WGS) entry which is preliminary data.</text>
</comment>
<gene>
    <name evidence="1" type="ORF">CFOL_v3_24130</name>
</gene>
<evidence type="ECO:0000313" key="1">
    <source>
        <dbReference type="EMBL" id="GAV80670.1"/>
    </source>
</evidence>
<evidence type="ECO:0000313" key="2">
    <source>
        <dbReference type="Proteomes" id="UP000187406"/>
    </source>
</evidence>
<dbReference type="EMBL" id="BDDD01002231">
    <property type="protein sequence ID" value="GAV80670.1"/>
    <property type="molecule type" value="Genomic_DNA"/>
</dbReference>
<feature type="non-terminal residue" evidence="1">
    <location>
        <position position="1"/>
    </location>
</feature>
<sequence>TKEINLLKTLSMFKEHSINLIKTKENYLYFMKQEISNKILEEQLQTSQIQEKINSLRNNIINNLCSDLSDAFWHKKRHEVSLSYDKDFTEAKIFSNSIDQHFKHLYTFYKKFQTDGLVLSKTKL</sequence>
<keyword evidence="2" id="KW-1185">Reference proteome</keyword>
<dbReference type="Proteomes" id="UP000187406">
    <property type="component" value="Unassembled WGS sequence"/>
</dbReference>
<protein>
    <submittedName>
        <fullName evidence="1">Uncharacterized protein</fullName>
    </submittedName>
</protein>